<feature type="transmembrane region" description="Helical" evidence="1">
    <location>
        <begin position="36"/>
        <end position="57"/>
    </location>
</feature>
<name>A0A244CTX1_PSEDV</name>
<keyword evidence="1" id="KW-1133">Transmembrane helix</keyword>
<dbReference type="EMBL" id="MWPV01000002">
    <property type="protein sequence ID" value="OUL58679.1"/>
    <property type="molecule type" value="Genomic_DNA"/>
</dbReference>
<dbReference type="Proteomes" id="UP000194841">
    <property type="component" value="Unassembled WGS sequence"/>
</dbReference>
<evidence type="ECO:0008006" key="4">
    <source>
        <dbReference type="Google" id="ProtNLM"/>
    </source>
</evidence>
<evidence type="ECO:0000313" key="2">
    <source>
        <dbReference type="EMBL" id="OUL58679.1"/>
    </source>
</evidence>
<dbReference type="InterPro" id="IPR021762">
    <property type="entry name" value="DUF3325"/>
</dbReference>
<protein>
    <recommendedName>
        <fullName evidence="4">DUF3325 domain-containing protein</fullName>
    </recommendedName>
</protein>
<feature type="transmembrane region" description="Helical" evidence="1">
    <location>
        <begin position="89"/>
        <end position="106"/>
    </location>
</feature>
<dbReference type="OrthoDB" id="6314826at2"/>
<evidence type="ECO:0000256" key="1">
    <source>
        <dbReference type="SAM" id="Phobius"/>
    </source>
</evidence>
<keyword evidence="1" id="KW-0472">Membrane</keyword>
<accession>A0A244CTX1</accession>
<gene>
    <name evidence="2" type="ORF">B1199_06740</name>
</gene>
<keyword evidence="1" id="KW-0812">Transmembrane</keyword>
<dbReference type="Pfam" id="PF11804">
    <property type="entry name" value="DUF3325"/>
    <property type="match status" value="1"/>
</dbReference>
<feature type="transmembrane region" description="Helical" evidence="1">
    <location>
        <begin position="64"/>
        <end position="83"/>
    </location>
</feature>
<keyword evidence="3" id="KW-1185">Reference proteome</keyword>
<sequence>MMDSLIFILTLLSFTGFALAKNSPYKEVFAVRPTPRISFILTCSSWIILLLTFGLSLHFYAGYGVLLWCGFMALSILIVSFLLAVKPLYIKWLAPISMLFIVGLLAI</sequence>
<comment type="caution">
    <text evidence="2">The sequence shown here is derived from an EMBL/GenBank/DDBJ whole genome shotgun (WGS) entry which is preliminary data.</text>
</comment>
<evidence type="ECO:0000313" key="3">
    <source>
        <dbReference type="Proteomes" id="UP000194841"/>
    </source>
</evidence>
<organism evidence="2 3">
    <name type="scientific">Pseudoalteromonas ulvae</name>
    <dbReference type="NCBI Taxonomy" id="107327"/>
    <lineage>
        <taxon>Bacteria</taxon>
        <taxon>Pseudomonadati</taxon>
        <taxon>Pseudomonadota</taxon>
        <taxon>Gammaproteobacteria</taxon>
        <taxon>Alteromonadales</taxon>
        <taxon>Pseudoalteromonadaceae</taxon>
        <taxon>Pseudoalteromonas</taxon>
    </lineage>
</organism>
<proteinExistence type="predicted"/>
<dbReference type="AlphaFoldDB" id="A0A244CTX1"/>
<reference evidence="2 3" key="1">
    <citation type="submission" date="2017-02" db="EMBL/GenBank/DDBJ databases">
        <title>Pseudoalteromonas ulvae TC14 Genome.</title>
        <authorList>
            <person name="Molmeret M."/>
        </authorList>
    </citation>
    <scope>NUCLEOTIDE SEQUENCE [LARGE SCALE GENOMIC DNA]</scope>
    <source>
        <strain evidence="2">TC14</strain>
    </source>
</reference>